<dbReference type="InterPro" id="IPR050154">
    <property type="entry name" value="UbiB_kinase"/>
</dbReference>
<evidence type="ECO:0000256" key="2">
    <source>
        <dbReference type="SAM" id="MobiDB-lite"/>
    </source>
</evidence>
<reference evidence="3" key="1">
    <citation type="submission" date="2021-01" db="EMBL/GenBank/DDBJ databases">
        <authorList>
            <person name="Corre E."/>
            <person name="Pelletier E."/>
            <person name="Niang G."/>
            <person name="Scheremetjew M."/>
            <person name="Finn R."/>
            <person name="Kale V."/>
            <person name="Holt S."/>
            <person name="Cochrane G."/>
            <person name="Meng A."/>
            <person name="Brown T."/>
            <person name="Cohen L."/>
        </authorList>
    </citation>
    <scope>NUCLEOTIDE SEQUENCE</scope>
    <source>
        <strain evidence="3">B650</strain>
    </source>
</reference>
<feature type="compositionally biased region" description="Basic and acidic residues" evidence="2">
    <location>
        <begin position="396"/>
        <end position="414"/>
    </location>
</feature>
<dbReference type="PANTHER" id="PTHR10566">
    <property type="entry name" value="CHAPERONE-ACTIVITY OF BC1 COMPLEX CABC1 -RELATED"/>
    <property type="match status" value="1"/>
</dbReference>
<name>A0A7S2JPY8_9STRA</name>
<evidence type="ECO:0000256" key="1">
    <source>
        <dbReference type="ARBA" id="ARBA00009670"/>
    </source>
</evidence>
<sequence length="453" mass="49598">MVTRLDPDLQVTLIEHMAHLTSADYAEIPKDLLLLGFIPEDKANLIEDSGVVETLADIYGAWTMGGGAAKINVPKVVSQLQDLTSTKGNLFQIPPYFAYIAKSFSVLEGIGLSNDDNYSIINECLPYVSKRLLSDKSERTGGALSTFIFGPEKSNKDRIIDYKRAEQLVSGFGEYSSSSSGALIGRDISNKKIVEEQADQILDLLLTEDDALTPLQQIFLEQLAKIISSGSRGVWSELRQASGTLPGGRSVLGTIVDPLGLWRSSPAVAVSELDNKTIDTTRNLIRLLQEKSGVQDVQDMTANLSNEEIVEVLSSVSQKLWTRRSSVFKTGRQLAVNLVQLTADKLEKGERSRPAASTIAQGEAPMKANDGRIHSESKPSQSRSRRLSDARRLLAELEKEDTPHMEMPEIKIPEVEEVAAVDPSITTVTGKQIDYDADSGRFYERSPSGSAVR</sequence>
<dbReference type="AlphaFoldDB" id="A0A7S2JPY8"/>
<accession>A0A7S2JPY8</accession>
<proteinExistence type="inferred from homology"/>
<feature type="region of interest" description="Disordered" evidence="2">
    <location>
        <begin position="396"/>
        <end position="415"/>
    </location>
</feature>
<evidence type="ECO:0000313" key="3">
    <source>
        <dbReference type="EMBL" id="CAD9554206.1"/>
    </source>
</evidence>
<feature type="region of interest" description="Disordered" evidence="2">
    <location>
        <begin position="347"/>
        <end position="388"/>
    </location>
</feature>
<protein>
    <submittedName>
        <fullName evidence="3">Uncharacterized protein</fullName>
    </submittedName>
</protein>
<dbReference type="EMBL" id="HBGY01000211">
    <property type="protein sequence ID" value="CAD9554206.1"/>
    <property type="molecule type" value="Transcribed_RNA"/>
</dbReference>
<organism evidence="3">
    <name type="scientific">Leptocylindrus danicus</name>
    <dbReference type="NCBI Taxonomy" id="163516"/>
    <lineage>
        <taxon>Eukaryota</taxon>
        <taxon>Sar</taxon>
        <taxon>Stramenopiles</taxon>
        <taxon>Ochrophyta</taxon>
        <taxon>Bacillariophyta</taxon>
        <taxon>Coscinodiscophyceae</taxon>
        <taxon>Chaetocerotophycidae</taxon>
        <taxon>Leptocylindrales</taxon>
        <taxon>Leptocylindraceae</taxon>
        <taxon>Leptocylindrus</taxon>
    </lineage>
</organism>
<dbReference type="PANTHER" id="PTHR10566:SF118">
    <property type="entry name" value="PROTEIN KINASE DOMAIN-CONTAINING PROTEIN"/>
    <property type="match status" value="1"/>
</dbReference>
<gene>
    <name evidence="3" type="ORF">LDAN0321_LOCUS138</name>
</gene>
<comment type="similarity">
    <text evidence="1">Belongs to the protein kinase superfamily. ADCK protein kinase family.</text>
</comment>